<dbReference type="EMBL" id="JACXVP010000002">
    <property type="protein sequence ID" value="KAG5620651.1"/>
    <property type="molecule type" value="Genomic_DNA"/>
</dbReference>
<comment type="caution">
    <text evidence="2">The sequence shown here is derived from an EMBL/GenBank/DDBJ whole genome shotgun (WGS) entry which is preliminary data.</text>
</comment>
<proteinExistence type="predicted"/>
<evidence type="ECO:0000313" key="2">
    <source>
        <dbReference type="EMBL" id="KAG5620651.1"/>
    </source>
</evidence>
<gene>
    <name evidence="2" type="ORF">H5410_005869</name>
</gene>
<reference evidence="2 3" key="1">
    <citation type="submission" date="2020-09" db="EMBL/GenBank/DDBJ databases">
        <title>De no assembly of potato wild relative species, Solanum commersonii.</title>
        <authorList>
            <person name="Cho K."/>
        </authorList>
    </citation>
    <scope>NUCLEOTIDE SEQUENCE [LARGE SCALE GENOMIC DNA]</scope>
    <source>
        <strain evidence="2">LZ3.2</strain>
        <tissue evidence="2">Leaf</tissue>
    </source>
</reference>
<accession>A0A9J6A8P0</accession>
<feature type="region of interest" description="Disordered" evidence="1">
    <location>
        <begin position="73"/>
        <end position="92"/>
    </location>
</feature>
<dbReference type="Proteomes" id="UP000824120">
    <property type="component" value="Chromosome 2"/>
</dbReference>
<keyword evidence="3" id="KW-1185">Reference proteome</keyword>
<organism evidence="2 3">
    <name type="scientific">Solanum commersonii</name>
    <name type="common">Commerson's wild potato</name>
    <name type="synonym">Commerson's nightshade</name>
    <dbReference type="NCBI Taxonomy" id="4109"/>
    <lineage>
        <taxon>Eukaryota</taxon>
        <taxon>Viridiplantae</taxon>
        <taxon>Streptophyta</taxon>
        <taxon>Embryophyta</taxon>
        <taxon>Tracheophyta</taxon>
        <taxon>Spermatophyta</taxon>
        <taxon>Magnoliopsida</taxon>
        <taxon>eudicotyledons</taxon>
        <taxon>Gunneridae</taxon>
        <taxon>Pentapetalae</taxon>
        <taxon>asterids</taxon>
        <taxon>lamiids</taxon>
        <taxon>Solanales</taxon>
        <taxon>Solanaceae</taxon>
        <taxon>Solanoideae</taxon>
        <taxon>Solaneae</taxon>
        <taxon>Solanum</taxon>
    </lineage>
</organism>
<dbReference type="AlphaFoldDB" id="A0A9J6A8P0"/>
<evidence type="ECO:0000313" key="3">
    <source>
        <dbReference type="Proteomes" id="UP000824120"/>
    </source>
</evidence>
<protein>
    <submittedName>
        <fullName evidence="2">Uncharacterized protein</fullName>
    </submittedName>
</protein>
<sequence>MRFNRCSICNKDGHNARGQYKCVNIIMPETKQPFQTQDLVSDYVLWGYSNQFNHDMWDNSQLEVNLANQSIITQESRQKSTGAECSNTPEKW</sequence>
<evidence type="ECO:0000256" key="1">
    <source>
        <dbReference type="SAM" id="MobiDB-lite"/>
    </source>
</evidence>
<name>A0A9J6A8P0_SOLCO</name>